<protein>
    <submittedName>
        <fullName evidence="2">Uncharacterized protein</fullName>
    </submittedName>
</protein>
<keyword evidence="1" id="KW-0732">Signal</keyword>
<evidence type="ECO:0000313" key="2">
    <source>
        <dbReference type="EMBL" id="RAI73292.1"/>
    </source>
</evidence>
<dbReference type="RefSeq" id="WP_111340174.1">
    <property type="nucleotide sequence ID" value="NZ_QLII01000001.1"/>
</dbReference>
<accession>A0A327NDW4</accession>
<keyword evidence="3" id="KW-1185">Reference proteome</keyword>
<feature type="chain" id="PRO_5016390859" evidence="1">
    <location>
        <begin position="20"/>
        <end position="219"/>
    </location>
</feature>
<sequence length="219" mass="26146">MKSLLLFGLFLIIPNLVLCQTDKIDDSFFVEVCNTLIDNQGRPDNLRIDEINKQHIIPLVKKYRKYEQQDMLYFIVARLQRNCPEYQQIMNRKYKSKGDFIQVDKKPTSILDKEACKSFLERGKYYYYEDDGEIAQLTLDKGFWEDHFKDGTYSKLKLSWIGDCEFEIEFIESNNKLRKNISRPGDKYRYQILSKDNSSYILSLEIPGNNEFHTFKLYY</sequence>
<proteinExistence type="predicted"/>
<reference evidence="2 3" key="1">
    <citation type="submission" date="2018-06" db="EMBL/GenBank/DDBJ databases">
        <title>Spirosoma sp. HMF3257 Genome sequencing and assembly.</title>
        <authorList>
            <person name="Kang H."/>
            <person name="Cha I."/>
            <person name="Kim H."/>
            <person name="Kang J."/>
            <person name="Joh K."/>
        </authorList>
    </citation>
    <scope>NUCLEOTIDE SEQUENCE [LARGE SCALE GENOMIC DNA]</scope>
    <source>
        <strain evidence="2 3">HMF3257</strain>
    </source>
</reference>
<feature type="signal peptide" evidence="1">
    <location>
        <begin position="1"/>
        <end position="19"/>
    </location>
</feature>
<name>A0A327NDW4_9BACT</name>
<evidence type="ECO:0000256" key="1">
    <source>
        <dbReference type="SAM" id="SignalP"/>
    </source>
</evidence>
<dbReference type="Proteomes" id="UP000249016">
    <property type="component" value="Unassembled WGS sequence"/>
</dbReference>
<dbReference type="AlphaFoldDB" id="A0A327NDW4"/>
<gene>
    <name evidence="2" type="ORF">HMF3257_00550</name>
</gene>
<evidence type="ECO:0000313" key="3">
    <source>
        <dbReference type="Proteomes" id="UP000249016"/>
    </source>
</evidence>
<organism evidence="2 3">
    <name type="scientific">Spirosoma telluris</name>
    <dbReference type="NCBI Taxonomy" id="2183553"/>
    <lineage>
        <taxon>Bacteria</taxon>
        <taxon>Pseudomonadati</taxon>
        <taxon>Bacteroidota</taxon>
        <taxon>Cytophagia</taxon>
        <taxon>Cytophagales</taxon>
        <taxon>Cytophagaceae</taxon>
        <taxon>Spirosoma</taxon>
    </lineage>
</organism>
<dbReference type="EMBL" id="QLII01000001">
    <property type="protein sequence ID" value="RAI73292.1"/>
    <property type="molecule type" value="Genomic_DNA"/>
</dbReference>
<dbReference type="OrthoDB" id="1246551at2"/>
<comment type="caution">
    <text evidence="2">The sequence shown here is derived from an EMBL/GenBank/DDBJ whole genome shotgun (WGS) entry which is preliminary data.</text>
</comment>